<name>A0A815XMF6_9BILA</name>
<evidence type="ECO:0008006" key="4">
    <source>
        <dbReference type="Google" id="ProtNLM"/>
    </source>
</evidence>
<keyword evidence="1" id="KW-0472">Membrane</keyword>
<reference evidence="2" key="1">
    <citation type="submission" date="2021-02" db="EMBL/GenBank/DDBJ databases">
        <authorList>
            <person name="Nowell W R."/>
        </authorList>
    </citation>
    <scope>NUCLEOTIDE SEQUENCE</scope>
</reference>
<gene>
    <name evidence="2" type="ORF">SEV965_LOCUS39099</name>
</gene>
<protein>
    <recommendedName>
        <fullName evidence="4">Cytochrome c biogenesis protein</fullName>
    </recommendedName>
</protein>
<dbReference type="AlphaFoldDB" id="A0A815XMF6"/>
<feature type="non-terminal residue" evidence="2">
    <location>
        <position position="1"/>
    </location>
</feature>
<keyword evidence="1" id="KW-1133">Transmembrane helix</keyword>
<evidence type="ECO:0000313" key="3">
    <source>
        <dbReference type="Proteomes" id="UP000663889"/>
    </source>
</evidence>
<dbReference type="EMBL" id="CAJNOU010011976">
    <property type="protein sequence ID" value="CAF1559885.1"/>
    <property type="molecule type" value="Genomic_DNA"/>
</dbReference>
<keyword evidence="1" id="KW-0812">Transmembrane</keyword>
<sequence length="95" mass="10978">ILKKNKGNETKIIKSSRQTICKHALIERYINRDVLFSSLILTSLCLISAGLSIYWDRSFGHRWIYIPFILDNPAAKHPLTIVFEDNGWVGIFETQ</sequence>
<feature type="transmembrane region" description="Helical" evidence="1">
    <location>
        <begin position="34"/>
        <end position="55"/>
    </location>
</feature>
<evidence type="ECO:0000256" key="1">
    <source>
        <dbReference type="SAM" id="Phobius"/>
    </source>
</evidence>
<proteinExistence type="predicted"/>
<comment type="caution">
    <text evidence="2">The sequence shown here is derived from an EMBL/GenBank/DDBJ whole genome shotgun (WGS) entry which is preliminary data.</text>
</comment>
<accession>A0A815XMF6</accession>
<evidence type="ECO:0000313" key="2">
    <source>
        <dbReference type="EMBL" id="CAF1559885.1"/>
    </source>
</evidence>
<organism evidence="2 3">
    <name type="scientific">Rotaria sordida</name>
    <dbReference type="NCBI Taxonomy" id="392033"/>
    <lineage>
        <taxon>Eukaryota</taxon>
        <taxon>Metazoa</taxon>
        <taxon>Spiralia</taxon>
        <taxon>Gnathifera</taxon>
        <taxon>Rotifera</taxon>
        <taxon>Eurotatoria</taxon>
        <taxon>Bdelloidea</taxon>
        <taxon>Philodinida</taxon>
        <taxon>Philodinidae</taxon>
        <taxon>Rotaria</taxon>
    </lineage>
</organism>
<dbReference type="Proteomes" id="UP000663889">
    <property type="component" value="Unassembled WGS sequence"/>
</dbReference>